<dbReference type="GO" id="GO:0016829">
    <property type="term" value="F:lyase activity"/>
    <property type="evidence" value="ECO:0007669"/>
    <property type="project" value="UniProtKB-KW"/>
</dbReference>
<keyword evidence="4" id="KW-0408">Iron</keyword>
<evidence type="ECO:0000256" key="1">
    <source>
        <dbReference type="ARBA" id="ARBA00001954"/>
    </source>
</evidence>
<evidence type="ECO:0000256" key="4">
    <source>
        <dbReference type="ARBA" id="ARBA00023004"/>
    </source>
</evidence>
<evidence type="ECO:0000313" key="6">
    <source>
        <dbReference type="EMBL" id="CAF1933946.1"/>
    </source>
</evidence>
<keyword evidence="5" id="KW-0456">Lyase</keyword>
<organism evidence="6">
    <name type="scientific">Brassica napus</name>
    <name type="common">Rape</name>
    <dbReference type="NCBI Taxonomy" id="3708"/>
    <lineage>
        <taxon>Eukaryota</taxon>
        <taxon>Viridiplantae</taxon>
        <taxon>Streptophyta</taxon>
        <taxon>Embryophyta</taxon>
        <taxon>Tracheophyta</taxon>
        <taxon>Spermatophyta</taxon>
        <taxon>Magnoliopsida</taxon>
        <taxon>eudicotyledons</taxon>
        <taxon>Gunneridae</taxon>
        <taxon>Pentapetalae</taxon>
        <taxon>rosids</taxon>
        <taxon>malvids</taxon>
        <taxon>Brassicales</taxon>
        <taxon>Brassicaceae</taxon>
        <taxon>Brassiceae</taxon>
        <taxon>Brassica</taxon>
    </lineage>
</organism>
<name>A0A816LRV4_BRANA</name>
<gene>
    <name evidence="6" type="ORF">DARMORV10_C05P49930.1</name>
</gene>
<dbReference type="PANTHER" id="PTHR47435:SF8">
    <property type="entry name" value="JACALIN-TYPE LECTIN DOMAIN-CONTAINING PROTEIN"/>
    <property type="match status" value="1"/>
</dbReference>
<evidence type="ECO:0000256" key="5">
    <source>
        <dbReference type="ARBA" id="ARBA00023239"/>
    </source>
</evidence>
<keyword evidence="2" id="KW-0880">Kelch repeat</keyword>
<dbReference type="AlphaFoldDB" id="A0A816LRV4"/>
<comment type="cofactor">
    <cofactor evidence="1">
        <name>Fe(2+)</name>
        <dbReference type="ChEBI" id="CHEBI:29033"/>
    </cofactor>
</comment>
<dbReference type="Gene3D" id="2.120.10.80">
    <property type="entry name" value="Kelch-type beta propeller"/>
    <property type="match status" value="1"/>
</dbReference>
<reference evidence="6" key="1">
    <citation type="submission" date="2021-01" db="EMBL/GenBank/DDBJ databases">
        <authorList>
            <consortium name="Genoscope - CEA"/>
            <person name="William W."/>
        </authorList>
    </citation>
    <scope>NUCLEOTIDE SEQUENCE</scope>
</reference>
<protein>
    <submittedName>
        <fullName evidence="6">(rape) hypothetical protein</fullName>
    </submittedName>
</protein>
<evidence type="ECO:0000256" key="3">
    <source>
        <dbReference type="ARBA" id="ARBA00022737"/>
    </source>
</evidence>
<proteinExistence type="predicted"/>
<dbReference type="SUPFAM" id="SSF117281">
    <property type="entry name" value="Kelch motif"/>
    <property type="match status" value="1"/>
</dbReference>
<keyword evidence="3" id="KW-0677">Repeat</keyword>
<accession>A0A816LRV4</accession>
<dbReference type="PANTHER" id="PTHR47435">
    <property type="entry name" value="KELCH REPEAT PROTEIN (AFU_ORTHOLOGUE AFUA_5G12780)"/>
    <property type="match status" value="1"/>
</dbReference>
<dbReference type="InterPro" id="IPR015915">
    <property type="entry name" value="Kelch-typ_b-propeller"/>
</dbReference>
<dbReference type="EMBL" id="HG994369">
    <property type="protein sequence ID" value="CAF1933946.1"/>
    <property type="molecule type" value="Genomic_DNA"/>
</dbReference>
<dbReference type="GO" id="GO:0019760">
    <property type="term" value="P:glucosinolate metabolic process"/>
    <property type="evidence" value="ECO:0007669"/>
    <property type="project" value="UniProtKB-ARBA"/>
</dbReference>
<dbReference type="Proteomes" id="UP001295469">
    <property type="component" value="Chromosome C05"/>
</dbReference>
<evidence type="ECO:0000256" key="2">
    <source>
        <dbReference type="ARBA" id="ARBA00022441"/>
    </source>
</evidence>
<sequence length="82" mass="9198">MDPQAHVGPGQLMDGTFALDTVTLKWERLDKFEENQETPAIRGWADSTCATINGKKGLLMHGGKAQTNDRFDDLFYYDFNSA</sequence>